<dbReference type="Proteomes" id="UP000751224">
    <property type="component" value="Unassembled WGS sequence"/>
</dbReference>
<reference evidence="1" key="1">
    <citation type="submission" date="2021-02" db="EMBL/GenBank/DDBJ databases">
        <title>Infant gut strain persistence is associated with maternal origin, phylogeny, and functional potential including surface adhesion and iron acquisition.</title>
        <authorList>
            <person name="Lou Y.C."/>
        </authorList>
    </citation>
    <scope>NUCLEOTIDE SEQUENCE</scope>
    <source>
        <strain evidence="1">L3_108_000G1_dasL3_108_000G1_metabat.metabat.11</strain>
    </source>
</reference>
<gene>
    <name evidence="1" type="ORF">KHX14_10305</name>
</gene>
<dbReference type="AlphaFoldDB" id="A0A943ERJ3"/>
<organism evidence="1 2">
    <name type="scientific">Thomasclavelia spiroformis</name>
    <dbReference type="NCBI Taxonomy" id="29348"/>
    <lineage>
        <taxon>Bacteria</taxon>
        <taxon>Bacillati</taxon>
        <taxon>Bacillota</taxon>
        <taxon>Erysipelotrichia</taxon>
        <taxon>Erysipelotrichales</taxon>
        <taxon>Coprobacillaceae</taxon>
        <taxon>Thomasclavelia</taxon>
    </lineage>
</organism>
<evidence type="ECO:0000313" key="1">
    <source>
        <dbReference type="EMBL" id="MBS5589175.1"/>
    </source>
</evidence>
<evidence type="ECO:0000313" key="2">
    <source>
        <dbReference type="Proteomes" id="UP000751224"/>
    </source>
</evidence>
<protein>
    <submittedName>
        <fullName evidence="1">Uncharacterized protein</fullName>
    </submittedName>
</protein>
<dbReference type="EMBL" id="JAGZCC010000094">
    <property type="protein sequence ID" value="MBS5589175.1"/>
    <property type="molecule type" value="Genomic_DNA"/>
</dbReference>
<accession>A0A943ERJ3</accession>
<name>A0A943ERJ3_9FIRM</name>
<dbReference type="RefSeq" id="WP_170090136.1">
    <property type="nucleotide sequence ID" value="NZ_JAGZCC010000094.1"/>
</dbReference>
<sequence>MIFDFNPWQLDVDIDLTKKLYKEVDYSTDKTANMEFIEKLSLEQQHFFNSLGIDLMKVDVDKTIYEIPEDEDTSVQKIYRMFINFLIRGKILALPKYQKDIYSDEEVFGKNFPESIKVLSSNDEDNLKVFDNGIGAGIIFKHPCFHYDDENFKEWDCGYILGTILIMKDM</sequence>
<comment type="caution">
    <text evidence="1">The sequence shown here is derived from an EMBL/GenBank/DDBJ whole genome shotgun (WGS) entry which is preliminary data.</text>
</comment>
<proteinExistence type="predicted"/>